<dbReference type="Proteomes" id="UP000782312">
    <property type="component" value="Unassembled WGS sequence"/>
</dbReference>
<reference evidence="2" key="1">
    <citation type="submission" date="2020-07" db="EMBL/GenBank/DDBJ databases">
        <title>Huge and variable diversity of episymbiotic CPR bacteria and DPANN archaea in groundwater ecosystems.</title>
        <authorList>
            <person name="He C.Y."/>
            <person name="Keren R."/>
            <person name="Whittaker M."/>
            <person name="Farag I.F."/>
            <person name="Doudna J."/>
            <person name="Cate J.H.D."/>
            <person name="Banfield J.F."/>
        </authorList>
    </citation>
    <scope>NUCLEOTIDE SEQUENCE</scope>
    <source>
        <strain evidence="2">NC_groundwater_763_Ag_S-0.2um_68_21</strain>
    </source>
</reference>
<evidence type="ECO:0000256" key="1">
    <source>
        <dbReference type="SAM" id="Phobius"/>
    </source>
</evidence>
<keyword evidence="1" id="KW-0812">Transmembrane</keyword>
<comment type="caution">
    <text evidence="2">The sequence shown here is derived from an EMBL/GenBank/DDBJ whole genome shotgun (WGS) entry which is preliminary data.</text>
</comment>
<dbReference type="PANTHER" id="PTHR37692:SF1">
    <property type="entry name" value="DUF420 DOMAIN-CONTAINING PROTEIN"/>
    <property type="match status" value="1"/>
</dbReference>
<dbReference type="InterPro" id="IPR007352">
    <property type="entry name" value="DUF420"/>
</dbReference>
<dbReference type="PANTHER" id="PTHR37692">
    <property type="entry name" value="HYPOTHETICAL MEMBRANE SPANNING PROTEIN"/>
    <property type="match status" value="1"/>
</dbReference>
<sequence>MLSVSQLPALNAALNALAAILLVAGYLHIRALRVRQHRTCMLWAFGVSVLFLVFYLIYHYNVGSVRFTGQGWVRPVYFAILISHTVLAAAVPVLAILTLRLAFRGEFIRHRRLARWTFPIWLYVSVTGVVIYLLLYWLYPPR</sequence>
<keyword evidence="1" id="KW-1133">Transmembrane helix</keyword>
<feature type="transmembrane region" description="Helical" evidence="1">
    <location>
        <begin position="12"/>
        <end position="29"/>
    </location>
</feature>
<proteinExistence type="predicted"/>
<dbReference type="AlphaFoldDB" id="A0A932HYD9"/>
<gene>
    <name evidence="2" type="ORF">HYZ11_09830</name>
</gene>
<feature type="transmembrane region" description="Helical" evidence="1">
    <location>
        <begin position="41"/>
        <end position="58"/>
    </location>
</feature>
<feature type="transmembrane region" description="Helical" evidence="1">
    <location>
        <begin position="78"/>
        <end position="99"/>
    </location>
</feature>
<protein>
    <submittedName>
        <fullName evidence="2">DUF420 domain-containing protein</fullName>
    </submittedName>
</protein>
<organism evidence="2 3">
    <name type="scientific">Tectimicrobiota bacterium</name>
    <dbReference type="NCBI Taxonomy" id="2528274"/>
    <lineage>
        <taxon>Bacteria</taxon>
        <taxon>Pseudomonadati</taxon>
        <taxon>Nitrospinota/Tectimicrobiota group</taxon>
        <taxon>Candidatus Tectimicrobiota</taxon>
    </lineage>
</organism>
<evidence type="ECO:0000313" key="3">
    <source>
        <dbReference type="Proteomes" id="UP000782312"/>
    </source>
</evidence>
<dbReference type="Pfam" id="PF04238">
    <property type="entry name" value="DUF420"/>
    <property type="match status" value="1"/>
</dbReference>
<keyword evidence="1" id="KW-0472">Membrane</keyword>
<name>A0A932HYD9_UNCTE</name>
<feature type="transmembrane region" description="Helical" evidence="1">
    <location>
        <begin position="120"/>
        <end position="139"/>
    </location>
</feature>
<accession>A0A932HYD9</accession>
<dbReference type="EMBL" id="JACPUR010000019">
    <property type="protein sequence ID" value="MBI3127891.1"/>
    <property type="molecule type" value="Genomic_DNA"/>
</dbReference>
<evidence type="ECO:0000313" key="2">
    <source>
        <dbReference type="EMBL" id="MBI3127891.1"/>
    </source>
</evidence>